<dbReference type="RefSeq" id="WP_269663164.1">
    <property type="nucleotide sequence ID" value="NZ_CP114413.1"/>
</dbReference>
<protein>
    <submittedName>
        <fullName evidence="2">DUF4913 domain-containing protein</fullName>
    </submittedName>
</protein>
<evidence type="ECO:0000313" key="3">
    <source>
        <dbReference type="Proteomes" id="UP001164439"/>
    </source>
</evidence>
<proteinExistence type="predicted"/>
<accession>A0ABY7KS35</accession>
<dbReference type="Proteomes" id="UP001164439">
    <property type="component" value="Chromosome"/>
</dbReference>
<feature type="region of interest" description="Disordered" evidence="1">
    <location>
        <begin position="1"/>
        <end position="27"/>
    </location>
</feature>
<keyword evidence="3" id="KW-1185">Reference proteome</keyword>
<evidence type="ECO:0000256" key="1">
    <source>
        <dbReference type="SAM" id="MobiDB-lite"/>
    </source>
</evidence>
<name>A0ABY7KS35_9ACTN</name>
<dbReference type="InterPro" id="IPR032584">
    <property type="entry name" value="DUF4913"/>
</dbReference>
<gene>
    <name evidence="2" type="ORF">STRCI_007195</name>
</gene>
<dbReference type="EMBL" id="CP114413">
    <property type="protein sequence ID" value="WAZ25684.1"/>
    <property type="molecule type" value="Genomic_DNA"/>
</dbReference>
<sequence>MTLAPEQTERTGQTGQTGQTGPQQDDGPAFILYLEGSEYDDGLHRLTLWVRHLLLPVYGREVGSTAPWCSSWWKHPEAVAQLYGLWMAWQELTGSGSGATGPATWHRDHLAHVMAALRDPSGPFVGCKPGTHRAKEAPGMDPYPG</sequence>
<feature type="compositionally biased region" description="Low complexity" evidence="1">
    <location>
        <begin position="11"/>
        <end position="27"/>
    </location>
</feature>
<reference evidence="2" key="1">
    <citation type="submission" date="2022-12" db="EMBL/GenBank/DDBJ databases">
        <authorList>
            <person name="Ruckert C."/>
            <person name="Busche T."/>
            <person name="Kalinowski J."/>
            <person name="Wittmann C."/>
        </authorList>
    </citation>
    <scope>NUCLEOTIDE SEQUENCE</scope>
    <source>
        <strain evidence="2">DSM 40467</strain>
    </source>
</reference>
<evidence type="ECO:0000313" key="2">
    <source>
        <dbReference type="EMBL" id="WAZ25684.1"/>
    </source>
</evidence>
<organism evidence="2 3">
    <name type="scientific">Streptomyces cinnabarinus</name>
    <dbReference type="NCBI Taxonomy" id="67287"/>
    <lineage>
        <taxon>Bacteria</taxon>
        <taxon>Bacillati</taxon>
        <taxon>Actinomycetota</taxon>
        <taxon>Actinomycetes</taxon>
        <taxon>Kitasatosporales</taxon>
        <taxon>Streptomycetaceae</taxon>
        <taxon>Streptomyces</taxon>
    </lineage>
</organism>
<dbReference type="Pfam" id="PF16259">
    <property type="entry name" value="DUF4913"/>
    <property type="match status" value="1"/>
</dbReference>